<keyword evidence="3" id="KW-1133">Transmembrane helix</keyword>
<evidence type="ECO:0000313" key="6">
    <source>
        <dbReference type="Proteomes" id="UP000216308"/>
    </source>
</evidence>
<accession>A0A256IKD4</accession>
<feature type="region of interest" description="Disordered" evidence="2">
    <location>
        <begin position="1"/>
        <end position="31"/>
    </location>
</feature>
<dbReference type="Pfam" id="PF25939">
    <property type="entry name" value="DUF7982"/>
    <property type="match status" value="1"/>
</dbReference>
<keyword evidence="6" id="KW-1185">Reference proteome</keyword>
<name>A0A256IKD4_9EURY</name>
<feature type="coiled-coil region" evidence="1">
    <location>
        <begin position="31"/>
        <end position="58"/>
    </location>
</feature>
<dbReference type="Proteomes" id="UP000216308">
    <property type="component" value="Unassembled WGS sequence"/>
</dbReference>
<evidence type="ECO:0000256" key="1">
    <source>
        <dbReference type="SAM" id="Coils"/>
    </source>
</evidence>
<reference evidence="5 6" key="1">
    <citation type="journal article" date="2014" name="Front. Microbiol.">
        <title>Population and genomic analysis of the genus Halorubrum.</title>
        <authorList>
            <person name="Fullmer M.S."/>
            <person name="Soucy S.M."/>
            <person name="Swithers K.S."/>
            <person name="Makkay A.M."/>
            <person name="Wheeler R."/>
            <person name="Ventosa A."/>
            <person name="Gogarten J.P."/>
            <person name="Papke R.T."/>
        </authorList>
    </citation>
    <scope>NUCLEOTIDE SEQUENCE [LARGE SCALE GENOMIC DNA]</scope>
    <source>
        <strain evidence="5 6">Cb34</strain>
    </source>
</reference>
<feature type="domain" description="DUF7982" evidence="4">
    <location>
        <begin position="33"/>
        <end position="289"/>
    </location>
</feature>
<evidence type="ECO:0000256" key="2">
    <source>
        <dbReference type="SAM" id="MobiDB-lite"/>
    </source>
</evidence>
<feature type="region of interest" description="Disordered" evidence="2">
    <location>
        <begin position="294"/>
        <end position="327"/>
    </location>
</feature>
<dbReference type="AlphaFoldDB" id="A0A256IKD4"/>
<evidence type="ECO:0000256" key="3">
    <source>
        <dbReference type="SAM" id="Phobius"/>
    </source>
</evidence>
<evidence type="ECO:0000313" key="5">
    <source>
        <dbReference type="EMBL" id="OYR56617.1"/>
    </source>
</evidence>
<gene>
    <name evidence="5" type="ORF">DJ70_08270</name>
</gene>
<feature type="transmembrane region" description="Helical" evidence="3">
    <location>
        <begin position="64"/>
        <end position="81"/>
    </location>
</feature>
<feature type="compositionally biased region" description="Acidic residues" evidence="2">
    <location>
        <begin position="305"/>
        <end position="318"/>
    </location>
</feature>
<keyword evidence="3" id="KW-0472">Membrane</keyword>
<sequence>MDGSEKPGSGPETETTRGGHAASPDADSRDAADRQVRLAVLEAENRQLREEYARARQSTYRRTAIGLVAVGLVALVGGLGFPDARTVLFALGGTGVFAGVLTAVLTPERFISARVGARVLRALRADREAMIDELGLRGNPVYVPADGVRLFVPRRQNRPLPGAADLTDMFVVPADADRGGVSFHPTGEPLFEELETVHDRPIDATPRTTASVVADALVEIFELADGTAYDVDSETNRVTFEIDGTGLGDPTGMDHPVPSLIAVALVRTLETPVRVEITGDDPLTVTCRYDPRSDAATAEATADAAPDDVDGDDADADEAVNGSETTV</sequence>
<keyword evidence="1" id="KW-0175">Coiled coil</keyword>
<evidence type="ECO:0000259" key="4">
    <source>
        <dbReference type="Pfam" id="PF25939"/>
    </source>
</evidence>
<dbReference type="EMBL" id="NHPJ01000082">
    <property type="protein sequence ID" value="OYR56617.1"/>
    <property type="molecule type" value="Genomic_DNA"/>
</dbReference>
<organism evidence="5 6">
    <name type="scientific">Halorubrum halodurans</name>
    <dbReference type="NCBI Taxonomy" id="1383851"/>
    <lineage>
        <taxon>Archaea</taxon>
        <taxon>Methanobacteriati</taxon>
        <taxon>Methanobacteriota</taxon>
        <taxon>Stenosarchaea group</taxon>
        <taxon>Halobacteria</taxon>
        <taxon>Halobacteriales</taxon>
        <taxon>Haloferacaceae</taxon>
        <taxon>Halorubrum</taxon>
    </lineage>
</organism>
<feature type="compositionally biased region" description="Low complexity" evidence="2">
    <location>
        <begin position="294"/>
        <end position="304"/>
    </location>
</feature>
<comment type="caution">
    <text evidence="5">The sequence shown here is derived from an EMBL/GenBank/DDBJ whole genome shotgun (WGS) entry which is preliminary data.</text>
</comment>
<dbReference type="InterPro" id="IPR058288">
    <property type="entry name" value="DUF7982"/>
</dbReference>
<keyword evidence="3" id="KW-0812">Transmembrane</keyword>
<protein>
    <recommendedName>
        <fullName evidence="4">DUF7982 domain-containing protein</fullName>
    </recommendedName>
</protein>
<feature type="transmembrane region" description="Helical" evidence="3">
    <location>
        <begin position="87"/>
        <end position="105"/>
    </location>
</feature>
<proteinExistence type="predicted"/>